<dbReference type="GO" id="GO:0019901">
    <property type="term" value="F:protein kinase binding"/>
    <property type="evidence" value="ECO:0007669"/>
    <property type="project" value="TreeGrafter"/>
</dbReference>
<comment type="caution">
    <text evidence="4">The sequence shown here is derived from an EMBL/GenBank/DDBJ whole genome shotgun (WGS) entry which is preliminary data.</text>
</comment>
<dbReference type="OrthoDB" id="5873279at2759"/>
<dbReference type="PANTHER" id="PTHR10343">
    <property type="entry name" value="5'-AMP-ACTIVATED PROTEIN KINASE , BETA SUBUNIT"/>
    <property type="match status" value="1"/>
</dbReference>
<gene>
    <name evidence="4" type="ORF">BGZ65_010066</name>
</gene>
<dbReference type="InterPro" id="IPR014756">
    <property type="entry name" value="Ig_E-set"/>
</dbReference>
<dbReference type="InterPro" id="IPR050827">
    <property type="entry name" value="CRP1_MDG1_kinase"/>
</dbReference>
<evidence type="ECO:0000259" key="3">
    <source>
        <dbReference type="Pfam" id="PF16561"/>
    </source>
</evidence>
<dbReference type="InterPro" id="IPR013783">
    <property type="entry name" value="Ig-like_fold"/>
</dbReference>
<feature type="domain" description="AMP-activated protein kinase glycogen-binding" evidence="3">
    <location>
        <begin position="266"/>
        <end position="332"/>
    </location>
</feature>
<organism evidence="4 5">
    <name type="scientific">Modicella reniformis</name>
    <dbReference type="NCBI Taxonomy" id="1440133"/>
    <lineage>
        <taxon>Eukaryota</taxon>
        <taxon>Fungi</taxon>
        <taxon>Fungi incertae sedis</taxon>
        <taxon>Mucoromycota</taxon>
        <taxon>Mortierellomycotina</taxon>
        <taxon>Mortierellomycetes</taxon>
        <taxon>Mortierellales</taxon>
        <taxon>Mortierellaceae</taxon>
        <taxon>Modicella</taxon>
    </lineage>
</organism>
<evidence type="ECO:0000313" key="4">
    <source>
        <dbReference type="EMBL" id="KAF9994313.1"/>
    </source>
</evidence>
<comment type="similarity">
    <text evidence="1">Belongs to the CRP1/MDG1 family.</text>
</comment>
<reference evidence="4" key="1">
    <citation type="journal article" date="2020" name="Fungal Divers.">
        <title>Resolving the Mortierellaceae phylogeny through synthesis of multi-gene phylogenetics and phylogenomics.</title>
        <authorList>
            <person name="Vandepol N."/>
            <person name="Liber J."/>
            <person name="Desiro A."/>
            <person name="Na H."/>
            <person name="Kennedy M."/>
            <person name="Barry K."/>
            <person name="Grigoriev I.V."/>
            <person name="Miller A.N."/>
            <person name="O'Donnell K."/>
            <person name="Stajich J.E."/>
            <person name="Bonito G."/>
        </authorList>
    </citation>
    <scope>NUCLEOTIDE SEQUENCE</scope>
    <source>
        <strain evidence="4">MES-2147</strain>
    </source>
</reference>
<dbReference type="SUPFAM" id="SSF81296">
    <property type="entry name" value="E set domains"/>
    <property type="match status" value="1"/>
</dbReference>
<dbReference type="GO" id="GO:0007165">
    <property type="term" value="P:signal transduction"/>
    <property type="evidence" value="ECO:0007669"/>
    <property type="project" value="TreeGrafter"/>
</dbReference>
<name>A0A9P6ME35_9FUNG</name>
<protein>
    <recommendedName>
        <fullName evidence="3">AMP-activated protein kinase glycogen-binding domain-containing protein</fullName>
    </recommendedName>
</protein>
<evidence type="ECO:0000313" key="5">
    <source>
        <dbReference type="Proteomes" id="UP000749646"/>
    </source>
</evidence>
<evidence type="ECO:0000256" key="2">
    <source>
        <dbReference type="SAM" id="MobiDB-lite"/>
    </source>
</evidence>
<dbReference type="InterPro" id="IPR032640">
    <property type="entry name" value="AMPK1_CBM"/>
</dbReference>
<dbReference type="Proteomes" id="UP000749646">
    <property type="component" value="Unassembled WGS sequence"/>
</dbReference>
<dbReference type="GO" id="GO:0005634">
    <property type="term" value="C:nucleus"/>
    <property type="evidence" value="ECO:0007669"/>
    <property type="project" value="TreeGrafter"/>
</dbReference>
<sequence length="334" mass="36336">MVIVPTEFPMLEALASIEIDILAIPADGIVEETLAKVEADAFDEDVEVVQVVVQEVASSGINVPVDEVTIPRDKDSIAAEEPVPAVEPVLVEEHITFEESASVEECAPFEEFVSVAEELIAVEESVPVENPSFIEGPISVEEPTFIEPGSAKEASPAEELALIEESTPVEESAPAEESSLIEEPTPVEEYTPAEELASTEDLAPVEEPIPVDEIAQVVETSEPEAHVEESNTKEQAIELTTEEEVQSLGVESFDSALPENPGIVTQKFLWKHGGHHIKVTGMFDNWQGTMVLSWDGEVFSGTVDLDRTRANQFKFIVDGSWICSPDYATEYDGN</sequence>
<evidence type="ECO:0000256" key="1">
    <source>
        <dbReference type="ARBA" id="ARBA00038216"/>
    </source>
</evidence>
<dbReference type="GO" id="GO:0005737">
    <property type="term" value="C:cytoplasm"/>
    <property type="evidence" value="ECO:0007669"/>
    <property type="project" value="TreeGrafter"/>
</dbReference>
<dbReference type="Pfam" id="PF16561">
    <property type="entry name" value="AMPK1_CBM"/>
    <property type="match status" value="1"/>
</dbReference>
<feature type="region of interest" description="Disordered" evidence="2">
    <location>
        <begin position="166"/>
        <end position="195"/>
    </location>
</feature>
<accession>A0A9P6ME35</accession>
<dbReference type="Gene3D" id="2.60.40.10">
    <property type="entry name" value="Immunoglobulins"/>
    <property type="match status" value="1"/>
</dbReference>
<dbReference type="PANTHER" id="PTHR10343:SF81">
    <property type="entry name" value="CRUCIFORM DNA-RECOGNIZING PROTEIN 1-RELATED"/>
    <property type="match status" value="1"/>
</dbReference>
<dbReference type="CDD" id="cd02859">
    <property type="entry name" value="E_set_AMPKbeta_like_N"/>
    <property type="match status" value="1"/>
</dbReference>
<proteinExistence type="inferred from homology"/>
<dbReference type="GO" id="GO:0031588">
    <property type="term" value="C:nucleotide-activated protein kinase complex"/>
    <property type="evidence" value="ECO:0007669"/>
    <property type="project" value="TreeGrafter"/>
</dbReference>
<dbReference type="AlphaFoldDB" id="A0A9P6ME35"/>
<feature type="non-terminal residue" evidence="4">
    <location>
        <position position="334"/>
    </location>
</feature>
<feature type="compositionally biased region" description="Low complexity" evidence="2">
    <location>
        <begin position="166"/>
        <end position="184"/>
    </location>
</feature>
<dbReference type="EMBL" id="JAAAHW010001605">
    <property type="protein sequence ID" value="KAF9994313.1"/>
    <property type="molecule type" value="Genomic_DNA"/>
</dbReference>
<keyword evidence="5" id="KW-1185">Reference proteome</keyword>